<evidence type="ECO:0000313" key="1">
    <source>
        <dbReference type="EMBL" id="KIO75577.1"/>
    </source>
</evidence>
<protein>
    <submittedName>
        <fullName evidence="1">Uncharacterized protein</fullName>
    </submittedName>
</protein>
<name>A0A0D0GE03_9SPHI</name>
<proteinExistence type="predicted"/>
<evidence type="ECO:0000313" key="2">
    <source>
        <dbReference type="Proteomes" id="UP000032049"/>
    </source>
</evidence>
<dbReference type="STRING" id="1503925.TH53_19760"/>
<reference evidence="1 2" key="1">
    <citation type="submission" date="2015-01" db="EMBL/GenBank/DDBJ databases">
        <title>Draft genome sequence of Pedobacter sp. NL19 isolated from sludge of an effluent treatment pond in an abandoned uranium mine.</title>
        <authorList>
            <person name="Santos T."/>
            <person name="Caetano T."/>
            <person name="Covas C."/>
            <person name="Cruz A."/>
            <person name="Mendo S."/>
        </authorList>
    </citation>
    <scope>NUCLEOTIDE SEQUENCE [LARGE SCALE GENOMIC DNA]</scope>
    <source>
        <strain evidence="1 2">NL19</strain>
    </source>
</reference>
<dbReference type="Proteomes" id="UP000032049">
    <property type="component" value="Unassembled WGS sequence"/>
</dbReference>
<dbReference type="EMBL" id="JXRA01000093">
    <property type="protein sequence ID" value="KIO75577.1"/>
    <property type="molecule type" value="Genomic_DNA"/>
</dbReference>
<dbReference type="AlphaFoldDB" id="A0A0D0GE03"/>
<accession>A0A0D0GE03</accession>
<organism evidence="1 2">
    <name type="scientific">Pedobacter lusitanus</name>
    <dbReference type="NCBI Taxonomy" id="1503925"/>
    <lineage>
        <taxon>Bacteria</taxon>
        <taxon>Pseudomonadati</taxon>
        <taxon>Bacteroidota</taxon>
        <taxon>Sphingobacteriia</taxon>
        <taxon>Sphingobacteriales</taxon>
        <taxon>Sphingobacteriaceae</taxon>
        <taxon>Pedobacter</taxon>
    </lineage>
</organism>
<sequence length="268" mass="28630">MASPETVMAALRAALINDNPSLRIYPFPVQVTFTDNSTDAAFQTFGSGSLAPVNDGMYDWTFQFTKGGLCLSNKLRKFNGNSNQKFLVVDGQGMLYGTKVGTSLKGIPANYIFTDKLKAATYETATIYAYRVNFMPTYFNENIAFLKLNLVDLLGLNGLQDIVISNAAPRVTNVIKVKLTTGCAGIDMYDLYSTELAAVGNFVVTEAGKNITITSVAADPNSKSFTITLDATDPDYSVAGPFIVSTAPVSVLTAAGVVGYEGKPLTVA</sequence>
<comment type="caution">
    <text evidence="1">The sequence shown here is derived from an EMBL/GenBank/DDBJ whole genome shotgun (WGS) entry which is preliminary data.</text>
</comment>
<gene>
    <name evidence="1" type="ORF">TH53_19760</name>
</gene>
<keyword evidence="2" id="KW-1185">Reference proteome</keyword>